<reference evidence="5" key="1">
    <citation type="submission" date="2021-01" db="EMBL/GenBank/DDBJ databases">
        <authorList>
            <person name="Corre E."/>
            <person name="Pelletier E."/>
            <person name="Niang G."/>
            <person name="Scheremetjew M."/>
            <person name="Finn R."/>
            <person name="Kale V."/>
            <person name="Holt S."/>
            <person name="Cochrane G."/>
            <person name="Meng A."/>
            <person name="Brown T."/>
            <person name="Cohen L."/>
        </authorList>
    </citation>
    <scope>NUCLEOTIDE SEQUENCE</scope>
    <source>
        <strain evidence="5">308</strain>
    </source>
</reference>
<name>A0A6U5G2T3_9STRA</name>
<evidence type="ECO:0000256" key="3">
    <source>
        <dbReference type="ARBA" id="ARBA00023242"/>
    </source>
</evidence>
<protein>
    <recommendedName>
        <fullName evidence="4">HSF-type DNA-binding domain-containing protein</fullName>
    </recommendedName>
</protein>
<gene>
    <name evidence="5" type="ORF">CHYS00102_LOCUS11966</name>
    <name evidence="6" type="ORF">CHYS00102_LOCUS12045</name>
</gene>
<comment type="subcellular location">
    <subcellularLocation>
        <location evidence="1">Nucleus</location>
    </subcellularLocation>
</comment>
<evidence type="ECO:0000313" key="5">
    <source>
        <dbReference type="EMBL" id="CAD8884769.1"/>
    </source>
</evidence>
<dbReference type="InterPro" id="IPR036390">
    <property type="entry name" value="WH_DNA-bd_sf"/>
</dbReference>
<organism evidence="5">
    <name type="scientific">Corethron hystrix</name>
    <dbReference type="NCBI Taxonomy" id="216773"/>
    <lineage>
        <taxon>Eukaryota</taxon>
        <taxon>Sar</taxon>
        <taxon>Stramenopiles</taxon>
        <taxon>Ochrophyta</taxon>
        <taxon>Bacillariophyta</taxon>
        <taxon>Coscinodiscophyceae</taxon>
        <taxon>Corethrophycidae</taxon>
        <taxon>Corethrales</taxon>
        <taxon>Corethraceae</taxon>
        <taxon>Corethron</taxon>
    </lineage>
</organism>
<dbReference type="GO" id="GO:0043565">
    <property type="term" value="F:sequence-specific DNA binding"/>
    <property type="evidence" value="ECO:0007669"/>
    <property type="project" value="InterPro"/>
</dbReference>
<keyword evidence="2" id="KW-0238">DNA-binding</keyword>
<dbReference type="SUPFAM" id="SSF46785">
    <property type="entry name" value="Winged helix' DNA-binding domain"/>
    <property type="match status" value="1"/>
</dbReference>
<evidence type="ECO:0000259" key="4">
    <source>
        <dbReference type="Pfam" id="PF00447"/>
    </source>
</evidence>
<accession>A0A6U5G2T3</accession>
<dbReference type="AlphaFoldDB" id="A0A6U5G2T3"/>
<feature type="domain" description="HSF-type DNA-binding" evidence="4">
    <location>
        <begin position="39"/>
        <end position="123"/>
    </location>
</feature>
<dbReference type="PANTHER" id="PTHR10015">
    <property type="entry name" value="HEAT SHOCK TRANSCRIPTION FACTOR"/>
    <property type="match status" value="1"/>
</dbReference>
<proteinExistence type="predicted"/>
<dbReference type="InterPro" id="IPR036388">
    <property type="entry name" value="WH-like_DNA-bd_sf"/>
</dbReference>
<dbReference type="FunFam" id="1.10.10.10:FF:000479">
    <property type="entry name" value="Predicted protein"/>
    <property type="match status" value="1"/>
</dbReference>
<dbReference type="PANTHER" id="PTHR10015:SF206">
    <property type="entry name" value="HSF-TYPE DNA-BINDING DOMAIN-CONTAINING PROTEIN"/>
    <property type="match status" value="1"/>
</dbReference>
<evidence type="ECO:0000256" key="1">
    <source>
        <dbReference type="ARBA" id="ARBA00004123"/>
    </source>
</evidence>
<dbReference type="EMBL" id="HBFR01016492">
    <property type="protein sequence ID" value="CAD8884848.1"/>
    <property type="molecule type" value="Transcribed_RNA"/>
</dbReference>
<dbReference type="Gene3D" id="1.10.10.10">
    <property type="entry name" value="Winged helix-like DNA-binding domain superfamily/Winged helix DNA-binding domain"/>
    <property type="match status" value="1"/>
</dbReference>
<dbReference type="Pfam" id="PF00447">
    <property type="entry name" value="HSF_DNA-bind"/>
    <property type="match status" value="1"/>
</dbReference>
<evidence type="ECO:0000313" key="6">
    <source>
        <dbReference type="EMBL" id="CAD8884848.1"/>
    </source>
</evidence>
<sequence>MSSNISKRLTFIAGENSLQNDTAAVASACENKENSSARFPDKLHTILTDKKWNHIITFTGDGRSWKVLNKKLLETEILPIYFRTKKYISFTRNVVGWGFKREGKAHYYHKLFHRDRPEQCIDMIRISASKSALINKLELQESLGSASQSSTLEPGPGQLSACFAGINKNSCNQYDPRMLGGFPFTSAFPPLSSQTKYRLPGSYPSQDINPNITLPSIACNPHAINFTTTLMQQNEVDPLVLLPTGMYTHLFEHGLNSRGIERHSCLHGDQQISPNNYSLQYIADHHNLLPTRESHMNQIVFNSILQNDHTSYSKFSQERNYQSW</sequence>
<dbReference type="GO" id="GO:0003700">
    <property type="term" value="F:DNA-binding transcription factor activity"/>
    <property type="evidence" value="ECO:0007669"/>
    <property type="project" value="InterPro"/>
</dbReference>
<dbReference type="InterPro" id="IPR000232">
    <property type="entry name" value="HSF_DNA-bd"/>
</dbReference>
<dbReference type="GO" id="GO:0005634">
    <property type="term" value="C:nucleus"/>
    <property type="evidence" value="ECO:0007669"/>
    <property type="project" value="UniProtKB-SubCell"/>
</dbReference>
<keyword evidence="3" id="KW-0539">Nucleus</keyword>
<evidence type="ECO:0000256" key="2">
    <source>
        <dbReference type="ARBA" id="ARBA00023125"/>
    </source>
</evidence>
<dbReference type="EMBL" id="HBFR01016403">
    <property type="protein sequence ID" value="CAD8884769.1"/>
    <property type="molecule type" value="Transcribed_RNA"/>
</dbReference>